<comment type="caution">
    <text evidence="1">The sequence shown here is derived from an EMBL/GenBank/DDBJ whole genome shotgun (WGS) entry which is preliminary data.</text>
</comment>
<gene>
    <name evidence="1" type="ORF">FKY71_08730</name>
</gene>
<dbReference type="GO" id="GO:0016740">
    <property type="term" value="F:transferase activity"/>
    <property type="evidence" value="ECO:0007669"/>
    <property type="project" value="UniProtKB-KW"/>
</dbReference>
<evidence type="ECO:0000313" key="1">
    <source>
        <dbReference type="EMBL" id="TQE99416.1"/>
    </source>
</evidence>
<reference evidence="1 2" key="1">
    <citation type="submission" date="2019-06" db="EMBL/GenBank/DDBJ databases">
        <title>Metagenome assembled Genome of Spiribacter salinus SL48-SHIP from the microbial mat of Salt Lake 48 (Novosibirsk region, Russia).</title>
        <authorList>
            <person name="Shipova A."/>
            <person name="Rozanov A.S."/>
            <person name="Bryanskaya A.V."/>
            <person name="Peltek S.E."/>
        </authorList>
    </citation>
    <scope>NUCLEOTIDE SEQUENCE [LARGE SCALE GENOMIC DNA]</scope>
    <source>
        <strain evidence="1">SL48-SHIP-2</strain>
    </source>
</reference>
<sequence>MASADNSALVLHLGLPKTSSTWLQKSVFPGLANVIYAGHMSWRRYGTGRDAMRLDKLFRQEPGIWQADGSGILDAMTRETASQPGTTLLLSEEKIVLPRFFGEAVSAGEDQTIRLGRHLEGLRAAALARGFDRVAVLIVFRRQDHWLASRYAQSSSTITGACQSHFEAETRRIIHDAYSSLGMQLNYARLRQVLRDAVGVENVHMIPYEKLVAAPQAFMQDVYRALGASTQAEQLAVNHDAQNNVRRAAPGTWSLRPNRASIKVPSWARRLAGGRRHLALSGNRNAGTIELPARLGEEILGVYESANRQLAANVGENLRSYGYFSGGPD</sequence>
<keyword evidence="1" id="KW-0808">Transferase</keyword>
<dbReference type="EMBL" id="VIFK01000063">
    <property type="protein sequence ID" value="TQE99416.1"/>
    <property type="molecule type" value="Genomic_DNA"/>
</dbReference>
<evidence type="ECO:0000313" key="2">
    <source>
        <dbReference type="Proteomes" id="UP000315400"/>
    </source>
</evidence>
<name>A0A540VRY1_9GAMM</name>
<organism evidence="1 2">
    <name type="scientific">Spiribacter salinus</name>
    <dbReference type="NCBI Taxonomy" id="1335746"/>
    <lineage>
        <taxon>Bacteria</taxon>
        <taxon>Pseudomonadati</taxon>
        <taxon>Pseudomonadota</taxon>
        <taxon>Gammaproteobacteria</taxon>
        <taxon>Chromatiales</taxon>
        <taxon>Ectothiorhodospiraceae</taxon>
        <taxon>Spiribacter</taxon>
    </lineage>
</organism>
<protein>
    <submittedName>
        <fullName evidence="1">Sulfotransferase</fullName>
    </submittedName>
</protein>
<dbReference type="InterPro" id="IPR027417">
    <property type="entry name" value="P-loop_NTPase"/>
</dbReference>
<dbReference type="Proteomes" id="UP000315400">
    <property type="component" value="Unassembled WGS sequence"/>
</dbReference>
<dbReference type="SUPFAM" id="SSF52540">
    <property type="entry name" value="P-loop containing nucleoside triphosphate hydrolases"/>
    <property type="match status" value="1"/>
</dbReference>
<accession>A0A540VRY1</accession>
<proteinExistence type="predicted"/>
<dbReference type="Gene3D" id="3.40.50.300">
    <property type="entry name" value="P-loop containing nucleotide triphosphate hydrolases"/>
    <property type="match status" value="1"/>
</dbReference>
<dbReference type="AlphaFoldDB" id="A0A540VRY1"/>